<evidence type="ECO:0008006" key="2">
    <source>
        <dbReference type="Google" id="ProtNLM"/>
    </source>
</evidence>
<organism evidence="1">
    <name type="scientific">marine sediment metagenome</name>
    <dbReference type="NCBI Taxonomy" id="412755"/>
    <lineage>
        <taxon>unclassified sequences</taxon>
        <taxon>metagenomes</taxon>
        <taxon>ecological metagenomes</taxon>
    </lineage>
</organism>
<feature type="non-terminal residue" evidence="1">
    <location>
        <position position="1"/>
    </location>
</feature>
<dbReference type="EMBL" id="LAZR01048713">
    <property type="protein sequence ID" value="KKK91309.1"/>
    <property type="molecule type" value="Genomic_DNA"/>
</dbReference>
<dbReference type="AlphaFoldDB" id="A0A0F9BL23"/>
<sequence>YNGGAGITYTNVFGPIITLNSPVNAFNTTSSTINFNGTVTGTGLLSVNLSIDGILNETNSSGIEGNYLFTKIIAEGDHNWTYEACDSGGCVTATTRIFNIDTAPIINVFSPTNITFSTSTIFFNATSNLTVDKWIVNYNGTNVTLSSINTTLEVEDGSHNLFLYANHSVSGVFGLNDTIFFSVDATGPQITVTFPNETLDFHEVNINLSVNWTVSDVNLDTCTLEYGGVNRTVTCLDNNTEINITGVLKKSLILYANDTIGNSNSSSVSWNYKIFQNSLTYNPNSIGGNTELFTLNITKISSLSISTVSLVYNGSSSSASFTSGDTSIITRTIVVPNPTSDANFSFIFSFLLSDSSIINTTSNNQSVTNFAIGNCSTFSTLIYNFTMLDEINQTVLTNVTIDYAFNLFDDSRTTKITSFSESSNVNPTAIC</sequence>
<protein>
    <recommendedName>
        <fullName evidence="2">Bacterial Ig-like domain-containing protein</fullName>
    </recommendedName>
</protein>
<accession>A0A0F9BL23</accession>
<feature type="non-terminal residue" evidence="1">
    <location>
        <position position="431"/>
    </location>
</feature>
<name>A0A0F9BL23_9ZZZZ</name>
<evidence type="ECO:0000313" key="1">
    <source>
        <dbReference type="EMBL" id="KKK91309.1"/>
    </source>
</evidence>
<gene>
    <name evidence="1" type="ORF">LCGC14_2714260</name>
</gene>
<comment type="caution">
    <text evidence="1">The sequence shown here is derived from an EMBL/GenBank/DDBJ whole genome shotgun (WGS) entry which is preliminary data.</text>
</comment>
<reference evidence="1" key="1">
    <citation type="journal article" date="2015" name="Nature">
        <title>Complex archaea that bridge the gap between prokaryotes and eukaryotes.</title>
        <authorList>
            <person name="Spang A."/>
            <person name="Saw J.H."/>
            <person name="Jorgensen S.L."/>
            <person name="Zaremba-Niedzwiedzka K."/>
            <person name="Martijn J."/>
            <person name="Lind A.E."/>
            <person name="van Eijk R."/>
            <person name="Schleper C."/>
            <person name="Guy L."/>
            <person name="Ettema T.J."/>
        </authorList>
    </citation>
    <scope>NUCLEOTIDE SEQUENCE</scope>
</reference>
<proteinExistence type="predicted"/>